<dbReference type="CDD" id="cd01106">
    <property type="entry name" value="HTH_TipAL-Mta"/>
    <property type="match status" value="1"/>
</dbReference>
<evidence type="ECO:0000256" key="1">
    <source>
        <dbReference type="ARBA" id="ARBA00023015"/>
    </source>
</evidence>
<evidence type="ECO:0000313" key="7">
    <source>
        <dbReference type="Proteomes" id="UP000008467"/>
    </source>
</evidence>
<dbReference type="GO" id="GO:0003677">
    <property type="term" value="F:DNA binding"/>
    <property type="evidence" value="ECO:0007669"/>
    <property type="project" value="UniProtKB-KW"/>
</dbReference>
<dbReference type="SUPFAM" id="SSF89082">
    <property type="entry name" value="Antibiotic binding domain of TipA-like multidrug resistance regulators"/>
    <property type="match status" value="1"/>
</dbReference>
<proteinExistence type="predicted"/>
<dbReference type="HOGENOM" id="CLU_060077_0_3_9"/>
<organism evidence="6 7">
    <name type="scientific">Cellulosilyticum lentocellum (strain ATCC 49066 / DSM 5427 / NCIMB 11756 / RHM5)</name>
    <name type="common">Clostridium lentocellum</name>
    <dbReference type="NCBI Taxonomy" id="642492"/>
    <lineage>
        <taxon>Bacteria</taxon>
        <taxon>Bacillati</taxon>
        <taxon>Bacillota</taxon>
        <taxon>Clostridia</taxon>
        <taxon>Lachnospirales</taxon>
        <taxon>Cellulosilyticaceae</taxon>
        <taxon>Cellulosilyticum</taxon>
    </lineage>
</organism>
<keyword evidence="3" id="KW-0010">Activator</keyword>
<dbReference type="Gene3D" id="1.10.490.50">
    <property type="entry name" value="Antibiotic binding domain of TipA-like multidrug resistance regulators"/>
    <property type="match status" value="1"/>
</dbReference>
<dbReference type="Pfam" id="PF13411">
    <property type="entry name" value="MerR_1"/>
    <property type="match status" value="1"/>
</dbReference>
<dbReference type="EMBL" id="CP002582">
    <property type="protein sequence ID" value="ADZ81835.1"/>
    <property type="molecule type" value="Genomic_DNA"/>
</dbReference>
<reference evidence="6 7" key="1">
    <citation type="journal article" date="2011" name="J. Bacteriol.">
        <title>Complete genome sequence of the cellulose-degrading bacterium Cellulosilyticum lentocellum.</title>
        <authorList>
            <consortium name="US DOE Joint Genome Institute"/>
            <person name="Miller D.A."/>
            <person name="Suen G."/>
            <person name="Bruce D."/>
            <person name="Copeland A."/>
            <person name="Cheng J.F."/>
            <person name="Detter C."/>
            <person name="Goodwin L.A."/>
            <person name="Han C.S."/>
            <person name="Hauser L.J."/>
            <person name="Land M.L."/>
            <person name="Lapidus A."/>
            <person name="Lucas S."/>
            <person name="Meincke L."/>
            <person name="Pitluck S."/>
            <person name="Tapia R."/>
            <person name="Teshima H."/>
            <person name="Woyke T."/>
            <person name="Fox B.G."/>
            <person name="Angert E.R."/>
            <person name="Currie C.R."/>
        </authorList>
    </citation>
    <scope>NUCLEOTIDE SEQUENCE [LARGE SCALE GENOMIC DNA]</scope>
    <source>
        <strain evidence="7">ATCC 49066 / DSM 5427 / NCIMB 11756 / RHM5</strain>
    </source>
</reference>
<keyword evidence="4" id="KW-0804">Transcription</keyword>
<evidence type="ECO:0000256" key="3">
    <source>
        <dbReference type="ARBA" id="ARBA00023159"/>
    </source>
</evidence>
<evidence type="ECO:0000256" key="2">
    <source>
        <dbReference type="ARBA" id="ARBA00023125"/>
    </source>
</evidence>
<dbReference type="eggNOG" id="COG0789">
    <property type="taxonomic scope" value="Bacteria"/>
</dbReference>
<evidence type="ECO:0000259" key="5">
    <source>
        <dbReference type="PROSITE" id="PS50937"/>
    </source>
</evidence>
<evidence type="ECO:0000256" key="4">
    <source>
        <dbReference type="ARBA" id="ARBA00023163"/>
    </source>
</evidence>
<accession>F2JGE0</accession>
<keyword evidence="7" id="KW-1185">Reference proteome</keyword>
<keyword evidence="1" id="KW-0805">Transcription regulation</keyword>
<dbReference type="InterPro" id="IPR009061">
    <property type="entry name" value="DNA-bd_dom_put_sf"/>
</dbReference>
<dbReference type="AlphaFoldDB" id="F2JGE0"/>
<dbReference type="Proteomes" id="UP000008467">
    <property type="component" value="Chromosome"/>
</dbReference>
<dbReference type="RefSeq" id="WP_013655136.1">
    <property type="nucleotide sequence ID" value="NC_015275.1"/>
</dbReference>
<dbReference type="PROSITE" id="PS50937">
    <property type="entry name" value="HTH_MERR_2"/>
    <property type="match status" value="1"/>
</dbReference>
<gene>
    <name evidence="6" type="ordered locus">Clole_0075</name>
</gene>
<dbReference type="InterPro" id="IPR000551">
    <property type="entry name" value="MerR-type_HTH_dom"/>
</dbReference>
<protein>
    <submittedName>
        <fullName evidence="6">Antibiotic resistance transcriptional regulator, MerR family</fullName>
    </submittedName>
</protein>
<feature type="domain" description="HTH merR-type" evidence="5">
    <location>
        <begin position="1"/>
        <end position="71"/>
    </location>
</feature>
<dbReference type="Pfam" id="PF07739">
    <property type="entry name" value="TipAS"/>
    <property type="match status" value="1"/>
</dbReference>
<dbReference type="InterPro" id="IPR012925">
    <property type="entry name" value="TipAS_dom"/>
</dbReference>
<dbReference type="PANTHER" id="PTHR30204">
    <property type="entry name" value="REDOX-CYCLING DRUG-SENSING TRANSCRIPTIONAL ACTIVATOR SOXR"/>
    <property type="match status" value="1"/>
</dbReference>
<dbReference type="InterPro" id="IPR036244">
    <property type="entry name" value="TipA-like_antibiotic-bd"/>
</dbReference>
<dbReference type="PRINTS" id="PR00040">
    <property type="entry name" value="HTHMERR"/>
</dbReference>
<dbReference type="STRING" id="642492.Clole_0075"/>
<dbReference type="PANTHER" id="PTHR30204:SF90">
    <property type="entry name" value="HTH-TYPE TRANSCRIPTIONAL ACTIVATOR MTA"/>
    <property type="match status" value="1"/>
</dbReference>
<dbReference type="Gene3D" id="1.10.1660.10">
    <property type="match status" value="1"/>
</dbReference>
<dbReference type="SMART" id="SM00422">
    <property type="entry name" value="HTH_MERR"/>
    <property type="match status" value="1"/>
</dbReference>
<sequence>MEYTINKLSQIAHISTRTLRYYHEIGLLMPARVNSSGYRIYGEKEVDTLQQILFFKELGLDLETIKQIVMAPDFDRQKALSQHLDALLKRREQIDRLIRNVTQTMGAMKGEITMTDEEKFEAFKKELIDDNEKKYGKEVREKYGDAVMEGTNAKLKQMNKSQYENLEALSHEVNMAIKAAFETGDPRGELAKRACELHKQWICYYWPEGTYTKEAHIGLAKGYVDDPRFTAYYDKIAVGAAQFLYEAISHYYAGK</sequence>
<dbReference type="GO" id="GO:0003700">
    <property type="term" value="F:DNA-binding transcription factor activity"/>
    <property type="evidence" value="ECO:0007669"/>
    <property type="project" value="InterPro"/>
</dbReference>
<dbReference type="SUPFAM" id="SSF46955">
    <property type="entry name" value="Putative DNA-binding domain"/>
    <property type="match status" value="1"/>
</dbReference>
<dbReference type="InterPro" id="IPR047057">
    <property type="entry name" value="MerR_fam"/>
</dbReference>
<name>F2JGE0_CELLD</name>
<dbReference type="KEGG" id="cle:Clole_0075"/>
<evidence type="ECO:0000313" key="6">
    <source>
        <dbReference type="EMBL" id="ADZ81835.1"/>
    </source>
</evidence>
<keyword evidence="2" id="KW-0238">DNA-binding</keyword>